<dbReference type="InterPro" id="IPR053041">
    <property type="entry name" value="Transglut-like_Superfamily_Mod"/>
</dbReference>
<reference evidence="2" key="1">
    <citation type="submission" date="2021-03" db="EMBL/GenBank/DDBJ databases">
        <authorList>
            <person name="Bekaert M."/>
        </authorList>
    </citation>
    <scope>NUCLEOTIDE SEQUENCE</scope>
</reference>
<dbReference type="InterPro" id="IPR056564">
    <property type="entry name" value="Ig-like_KY"/>
</dbReference>
<keyword evidence="3" id="KW-1185">Reference proteome</keyword>
<accession>A0A8S3VJT1</accession>
<name>A0A8S3VJT1_MYTED</name>
<dbReference type="Proteomes" id="UP000683360">
    <property type="component" value="Unassembled WGS sequence"/>
</dbReference>
<dbReference type="Pfam" id="PF23265">
    <property type="entry name" value="Ig-like_KY"/>
    <property type="match status" value="1"/>
</dbReference>
<organism evidence="2 3">
    <name type="scientific">Mytilus edulis</name>
    <name type="common">Blue mussel</name>
    <dbReference type="NCBI Taxonomy" id="6550"/>
    <lineage>
        <taxon>Eukaryota</taxon>
        <taxon>Metazoa</taxon>
        <taxon>Spiralia</taxon>
        <taxon>Lophotrochozoa</taxon>
        <taxon>Mollusca</taxon>
        <taxon>Bivalvia</taxon>
        <taxon>Autobranchia</taxon>
        <taxon>Pteriomorphia</taxon>
        <taxon>Mytilida</taxon>
        <taxon>Mytiloidea</taxon>
        <taxon>Mytilidae</taxon>
        <taxon>Mytilinae</taxon>
        <taxon>Mytilus</taxon>
    </lineage>
</organism>
<proteinExistence type="predicted"/>
<evidence type="ECO:0000313" key="2">
    <source>
        <dbReference type="EMBL" id="CAG2255344.1"/>
    </source>
</evidence>
<evidence type="ECO:0000313" key="3">
    <source>
        <dbReference type="Proteomes" id="UP000683360"/>
    </source>
</evidence>
<comment type="caution">
    <text evidence="2">The sequence shown here is derived from an EMBL/GenBank/DDBJ whole genome shotgun (WGS) entry which is preliminary data.</text>
</comment>
<dbReference type="AlphaFoldDB" id="A0A8S3VJT1"/>
<dbReference type="OrthoDB" id="6159882at2759"/>
<evidence type="ECO:0000259" key="1">
    <source>
        <dbReference type="Pfam" id="PF23265"/>
    </source>
</evidence>
<protein>
    <recommendedName>
        <fullName evidence="1">KY-like immunoglobulin-like domain-containing protein</fullName>
    </recommendedName>
</protein>
<feature type="domain" description="KY-like immunoglobulin-like" evidence="1">
    <location>
        <begin position="344"/>
        <end position="478"/>
    </location>
</feature>
<dbReference type="PANTHER" id="PTHR47020">
    <property type="entry name" value="HILLARIN"/>
    <property type="match status" value="1"/>
</dbReference>
<dbReference type="EMBL" id="CAJPWZ010003265">
    <property type="protein sequence ID" value="CAG2255344.1"/>
    <property type="molecule type" value="Genomic_DNA"/>
</dbReference>
<sequence>MRNDFLDSQFPYANSKEILLILKMGHIFCKPEIQTPQQEEKEESILDSEFIRAPSSSSSDDMNKTSDFESFIIPFESDSDELLVKIPATENDYPDARPVKIEKKLKLPGGIKMFDNWDPDTTSDDAINEEELLPITQADLDSHARKAPASVLNQFEDLISYLDKPARGKESRDEIMVRAILVWLSNQEVENFTSMKGDDNTPKGFLSLLGHKRSTYPSLFALLCRKADIQCVRIHGVCKAGDYQPGDRNGEDLTCFWNAVYLRDSWHIIHPFWVCRSVFGKRAGGWIRIEESGKSIGQKQKAHEGVLRNAFKEYYIMPDPNQFIYRCHPDESNWQLVSKPISRDKFFDQAYLLPPFWALGLKLLSENSCSLIAAGNAVTITFQGPKETANELNLDYDFLLKEESANEKDRNEMLKPENMPRLVAKIRNGSEWNFNIQFPVEGIYRIVIYGAPEKQPLLRLCEFQIRCTTRTQNCRLTPFNPGMLGFGPSLTSERAGLLLPSHRNGLVTTDKNKPTKLSFLLDSEMSKSIEIRTELIDSDNEDQSSLVVTTIEKKELKITTTLIKEGDYGIKILTGKRRSLSDENISMCVVCNYFVTTSYKFSHEKTNKRLARHNLLAFIENAGIAEIGKIEEGIQRCKKEKIPETDSDIENAERKLQVLLFRKDIHDAYMRRHLITTEKTIQKLHKSQYERIFTESIRHLEEFASQLKSLEGFTQQLPDILHAVGEFNHTHVTNEQVANTLCALSVLFGDKQKEIETVDDLQAISREAKHKIAIQNNTGSASLKPENAQRAMNIIKKYSYEETMKKNAAAAQIHKWVTDVISKLEHKRLDQENV</sequence>
<gene>
    <name evidence="2" type="ORF">MEDL_66775</name>
</gene>
<dbReference type="PANTHER" id="PTHR47020:SF1">
    <property type="entry name" value="HILLARIN"/>
    <property type="match status" value="1"/>
</dbReference>